<dbReference type="EMBL" id="GBRH01269266">
    <property type="protein sequence ID" value="JAD28629.1"/>
    <property type="molecule type" value="Transcribed_RNA"/>
</dbReference>
<proteinExistence type="predicted"/>
<evidence type="ECO:0000313" key="1">
    <source>
        <dbReference type="EMBL" id="JAD28629.1"/>
    </source>
</evidence>
<dbReference type="AlphaFoldDB" id="A0A0A8YPI8"/>
<name>A0A0A8YPI8_ARUDO</name>
<reference evidence="1" key="2">
    <citation type="journal article" date="2015" name="Data Brief">
        <title>Shoot transcriptome of the giant reed, Arundo donax.</title>
        <authorList>
            <person name="Barrero R.A."/>
            <person name="Guerrero F.D."/>
            <person name="Moolhuijzen P."/>
            <person name="Goolsby J.A."/>
            <person name="Tidwell J."/>
            <person name="Bellgard S.E."/>
            <person name="Bellgard M.I."/>
        </authorList>
    </citation>
    <scope>NUCLEOTIDE SEQUENCE</scope>
    <source>
        <tissue evidence="1">Shoot tissue taken approximately 20 cm above the soil surface</tissue>
    </source>
</reference>
<accession>A0A0A8YPI8</accession>
<organism evidence="1">
    <name type="scientific">Arundo donax</name>
    <name type="common">Giant reed</name>
    <name type="synonym">Donax arundinaceus</name>
    <dbReference type="NCBI Taxonomy" id="35708"/>
    <lineage>
        <taxon>Eukaryota</taxon>
        <taxon>Viridiplantae</taxon>
        <taxon>Streptophyta</taxon>
        <taxon>Embryophyta</taxon>
        <taxon>Tracheophyta</taxon>
        <taxon>Spermatophyta</taxon>
        <taxon>Magnoliopsida</taxon>
        <taxon>Liliopsida</taxon>
        <taxon>Poales</taxon>
        <taxon>Poaceae</taxon>
        <taxon>PACMAD clade</taxon>
        <taxon>Arundinoideae</taxon>
        <taxon>Arundineae</taxon>
        <taxon>Arundo</taxon>
    </lineage>
</organism>
<reference evidence="1" key="1">
    <citation type="submission" date="2014-09" db="EMBL/GenBank/DDBJ databases">
        <authorList>
            <person name="Magalhaes I.L.F."/>
            <person name="Oliveira U."/>
            <person name="Santos F.R."/>
            <person name="Vidigal T.H.D.A."/>
            <person name="Brescovit A.D."/>
            <person name="Santos A.J."/>
        </authorList>
    </citation>
    <scope>NUCLEOTIDE SEQUENCE</scope>
    <source>
        <tissue evidence="1">Shoot tissue taken approximately 20 cm above the soil surface</tissue>
    </source>
</reference>
<protein>
    <submittedName>
        <fullName evidence="1">Uncharacterized protein</fullName>
    </submittedName>
</protein>
<sequence length="54" mass="6537">MSSCRSRATHRMQQTLIWSYASYCFQLRYLQNSRTQAPLHVLIFKQRNYKSNSH</sequence>